<dbReference type="InterPro" id="IPR038732">
    <property type="entry name" value="HpyO/CreE_NAD-binding"/>
</dbReference>
<dbReference type="PANTHER" id="PTHR40254">
    <property type="entry name" value="BLR0577 PROTEIN"/>
    <property type="match status" value="1"/>
</dbReference>
<protein>
    <recommendedName>
        <fullName evidence="2">FAD-dependent urate hydroxylase HpyO/Asp monooxygenase CreE-like FAD/NAD(P)-binding domain-containing protein</fullName>
    </recommendedName>
</protein>
<keyword evidence="1" id="KW-0472">Membrane</keyword>
<evidence type="ECO:0000313" key="3">
    <source>
        <dbReference type="EMBL" id="GER03483.1"/>
    </source>
</evidence>
<evidence type="ECO:0000256" key="1">
    <source>
        <dbReference type="SAM" id="Phobius"/>
    </source>
</evidence>
<sequence length="204" mass="22820">MTYPPIKDMKDGRNPRYAIIGGGLTGIATAIACLKHIENPAELWLFEPSGCVSGGIAYGEAAPYHLLNIRAHEVSVIPDQPDDFLVWCLGRLGCGHEESDLKTELSHRFLPRKLLRDYLEDRLNEARLENPHVNILYVNQSVDAIHPDAEAIILMLPMVMACLLIRLCWLRAIIARSAAIAKDCWALMIGSPKIWPQKPNQPCF</sequence>
<organism evidence="3 4">
    <name type="scientific">Iodidimonas nitroreducens</name>
    <dbReference type="NCBI Taxonomy" id="1236968"/>
    <lineage>
        <taxon>Bacteria</taxon>
        <taxon>Pseudomonadati</taxon>
        <taxon>Pseudomonadota</taxon>
        <taxon>Alphaproteobacteria</taxon>
        <taxon>Iodidimonadales</taxon>
        <taxon>Iodidimonadaceae</taxon>
        <taxon>Iodidimonas</taxon>
    </lineage>
</organism>
<evidence type="ECO:0000259" key="2">
    <source>
        <dbReference type="Pfam" id="PF13454"/>
    </source>
</evidence>
<feature type="transmembrane region" description="Helical" evidence="1">
    <location>
        <begin position="151"/>
        <end position="169"/>
    </location>
</feature>
<comment type="caution">
    <text evidence="3">The sequence shown here is derived from an EMBL/GenBank/DDBJ whole genome shotgun (WGS) entry which is preliminary data.</text>
</comment>
<proteinExistence type="predicted"/>
<keyword evidence="1" id="KW-1133">Transmembrane helix</keyword>
<name>A0A5A7N5A1_9PROT</name>
<dbReference type="InterPro" id="IPR052189">
    <property type="entry name" value="L-asp_N-monooxygenase_NS-form"/>
</dbReference>
<dbReference type="Pfam" id="PF13454">
    <property type="entry name" value="NAD_binding_9"/>
    <property type="match status" value="1"/>
</dbReference>
<dbReference type="AlphaFoldDB" id="A0A5A7N5A1"/>
<dbReference type="PANTHER" id="PTHR40254:SF1">
    <property type="entry name" value="BLR0577 PROTEIN"/>
    <property type="match status" value="1"/>
</dbReference>
<dbReference type="EMBL" id="BKCN01000004">
    <property type="protein sequence ID" value="GER03483.1"/>
    <property type="molecule type" value="Genomic_DNA"/>
</dbReference>
<accession>A0A5A7N5A1</accession>
<gene>
    <name evidence="3" type="ORF">JCM17846_11650</name>
</gene>
<evidence type="ECO:0000313" key="4">
    <source>
        <dbReference type="Proteomes" id="UP000324996"/>
    </source>
</evidence>
<keyword evidence="4" id="KW-1185">Reference proteome</keyword>
<dbReference type="Proteomes" id="UP000324996">
    <property type="component" value="Unassembled WGS sequence"/>
</dbReference>
<reference evidence="3 4" key="1">
    <citation type="submission" date="2019-09" db="EMBL/GenBank/DDBJ databases">
        <title>NBRP : Genome information of microbial organism related human and environment.</title>
        <authorList>
            <person name="Hattori M."/>
            <person name="Oshima K."/>
            <person name="Inaba H."/>
            <person name="Suda W."/>
            <person name="Sakamoto M."/>
            <person name="Iino T."/>
            <person name="Kitahara M."/>
            <person name="Oshida Y."/>
            <person name="Iida T."/>
            <person name="Kudo T."/>
            <person name="Itoh T."/>
            <person name="Ohkuma M."/>
        </authorList>
    </citation>
    <scope>NUCLEOTIDE SEQUENCE [LARGE SCALE GENOMIC DNA]</scope>
    <source>
        <strain evidence="3 4">Q-1</strain>
    </source>
</reference>
<dbReference type="SUPFAM" id="SSF51905">
    <property type="entry name" value="FAD/NAD(P)-binding domain"/>
    <property type="match status" value="1"/>
</dbReference>
<feature type="domain" description="FAD-dependent urate hydroxylase HpyO/Asp monooxygenase CreE-like FAD/NAD(P)-binding" evidence="2">
    <location>
        <begin position="18"/>
        <end position="152"/>
    </location>
</feature>
<keyword evidence="1" id="KW-0812">Transmembrane</keyword>
<dbReference type="PROSITE" id="PS51257">
    <property type="entry name" value="PROKAR_LIPOPROTEIN"/>
    <property type="match status" value="1"/>
</dbReference>
<dbReference type="InterPro" id="IPR036188">
    <property type="entry name" value="FAD/NAD-bd_sf"/>
</dbReference>